<reference evidence="1" key="1">
    <citation type="journal article" date="2017" name="Nature">
        <title>The sunflower genome provides insights into oil metabolism, flowering and Asterid evolution.</title>
        <authorList>
            <person name="Badouin H."/>
            <person name="Gouzy J."/>
            <person name="Grassa C.J."/>
            <person name="Murat F."/>
            <person name="Staton S.E."/>
            <person name="Cottret L."/>
            <person name="Lelandais-Briere C."/>
            <person name="Owens G.L."/>
            <person name="Carrere S."/>
            <person name="Mayjonade B."/>
            <person name="Legrand L."/>
            <person name="Gill N."/>
            <person name="Kane N.C."/>
            <person name="Bowers J.E."/>
            <person name="Hubner S."/>
            <person name="Bellec A."/>
            <person name="Berard A."/>
            <person name="Berges H."/>
            <person name="Blanchet N."/>
            <person name="Boniface M.C."/>
            <person name="Brunel D."/>
            <person name="Catrice O."/>
            <person name="Chaidir N."/>
            <person name="Claudel C."/>
            <person name="Donnadieu C."/>
            <person name="Faraut T."/>
            <person name="Fievet G."/>
            <person name="Helmstetter N."/>
            <person name="King M."/>
            <person name="Knapp S.J."/>
            <person name="Lai Z."/>
            <person name="Le Paslier M.C."/>
            <person name="Lippi Y."/>
            <person name="Lorenzon L."/>
            <person name="Mandel J.R."/>
            <person name="Marage G."/>
            <person name="Marchand G."/>
            <person name="Marquand E."/>
            <person name="Bret-Mestries E."/>
            <person name="Morien E."/>
            <person name="Nambeesan S."/>
            <person name="Nguyen T."/>
            <person name="Pegot-Espagnet P."/>
            <person name="Pouilly N."/>
            <person name="Raftis F."/>
            <person name="Sallet E."/>
            <person name="Schiex T."/>
            <person name="Thomas J."/>
            <person name="Vandecasteele C."/>
            <person name="Vares D."/>
            <person name="Vear F."/>
            <person name="Vautrin S."/>
            <person name="Crespi M."/>
            <person name="Mangin B."/>
            <person name="Burke J.M."/>
            <person name="Salse J."/>
            <person name="Munos S."/>
            <person name="Vincourt P."/>
            <person name="Rieseberg L.H."/>
            <person name="Langlade N.B."/>
        </authorList>
    </citation>
    <scope>NUCLEOTIDE SEQUENCE</scope>
    <source>
        <tissue evidence="1">Leaves</tissue>
    </source>
</reference>
<sequence>MIVITRMKNNWDTKNHKFLIFFLWNLHKFVITRMKNNLKKNNWDTKNHKFLIFFLWNLHKFVITSDNIK</sequence>
<dbReference type="EMBL" id="MNCJ02000330">
    <property type="protein sequence ID" value="KAF5762609.1"/>
    <property type="molecule type" value="Genomic_DNA"/>
</dbReference>
<dbReference type="Proteomes" id="UP000215914">
    <property type="component" value="Unassembled WGS sequence"/>
</dbReference>
<comment type="caution">
    <text evidence="1">The sequence shown here is derived from an EMBL/GenBank/DDBJ whole genome shotgun (WGS) entry which is preliminary data.</text>
</comment>
<evidence type="ECO:0000313" key="1">
    <source>
        <dbReference type="EMBL" id="KAF5762609.1"/>
    </source>
</evidence>
<protein>
    <submittedName>
        <fullName evidence="1">Uncharacterized protein</fullName>
    </submittedName>
</protein>
<reference evidence="1" key="2">
    <citation type="submission" date="2020-06" db="EMBL/GenBank/DDBJ databases">
        <title>Helianthus annuus Genome sequencing and assembly Release 2.</title>
        <authorList>
            <person name="Gouzy J."/>
            <person name="Langlade N."/>
            <person name="Munos S."/>
        </authorList>
    </citation>
    <scope>NUCLEOTIDE SEQUENCE</scope>
    <source>
        <tissue evidence="1">Leaves</tissue>
    </source>
</reference>
<dbReference type="Gramene" id="mRNA:HanXRQr2_Chr15g0671001">
    <property type="protein sequence ID" value="CDS:HanXRQr2_Chr15g0671001.1"/>
    <property type="gene ID" value="HanXRQr2_Chr15g0671001"/>
</dbReference>
<keyword evidence="2" id="KW-1185">Reference proteome</keyword>
<accession>A0A9K3H2R9</accession>
<gene>
    <name evidence="1" type="ORF">HanXRQr2_Chr15g0671001</name>
</gene>
<proteinExistence type="predicted"/>
<dbReference type="AlphaFoldDB" id="A0A9K3H2R9"/>
<evidence type="ECO:0000313" key="2">
    <source>
        <dbReference type="Proteomes" id="UP000215914"/>
    </source>
</evidence>
<name>A0A9K3H2R9_HELAN</name>
<organism evidence="1 2">
    <name type="scientific">Helianthus annuus</name>
    <name type="common">Common sunflower</name>
    <dbReference type="NCBI Taxonomy" id="4232"/>
    <lineage>
        <taxon>Eukaryota</taxon>
        <taxon>Viridiplantae</taxon>
        <taxon>Streptophyta</taxon>
        <taxon>Embryophyta</taxon>
        <taxon>Tracheophyta</taxon>
        <taxon>Spermatophyta</taxon>
        <taxon>Magnoliopsida</taxon>
        <taxon>eudicotyledons</taxon>
        <taxon>Gunneridae</taxon>
        <taxon>Pentapetalae</taxon>
        <taxon>asterids</taxon>
        <taxon>campanulids</taxon>
        <taxon>Asterales</taxon>
        <taxon>Asteraceae</taxon>
        <taxon>Asteroideae</taxon>
        <taxon>Heliantheae alliance</taxon>
        <taxon>Heliantheae</taxon>
        <taxon>Helianthus</taxon>
    </lineage>
</organism>